<name>J6F476_TRIAS</name>
<dbReference type="HOGENOM" id="CLU_041572_1_0_1"/>
<dbReference type="PANTHER" id="PTHR15555:SF0">
    <property type="entry name" value="ZINC FINGER HIT DOMAIN-CONTAINING PROTEIN 2"/>
    <property type="match status" value="1"/>
</dbReference>
<reference evidence="2 3" key="1">
    <citation type="journal article" date="2012" name="Eukaryot. Cell">
        <title>Draft genome sequence of CBS 2479, the standard type strain of Trichosporon asahii.</title>
        <authorList>
            <person name="Yang R.Y."/>
            <person name="Li H.T."/>
            <person name="Zhu H."/>
            <person name="Zhou G.P."/>
            <person name="Wang M."/>
            <person name="Wang L."/>
        </authorList>
    </citation>
    <scope>NUCLEOTIDE SEQUENCE [LARGE SCALE GENOMIC DNA]</scope>
    <source>
        <strain evidence="3">ATCC 90039 / CBS 2479 / JCM 2466 / KCTC 7840 / NCYC 2677 / UAMH 7654</strain>
    </source>
</reference>
<protein>
    <submittedName>
        <fullName evidence="2">Uncharacterized protein</fullName>
    </submittedName>
</protein>
<accession>J6F476</accession>
<feature type="compositionally biased region" description="Acidic residues" evidence="1">
    <location>
        <begin position="122"/>
        <end position="132"/>
    </location>
</feature>
<gene>
    <name evidence="2" type="ORF">A1Q1_00873</name>
</gene>
<dbReference type="InterPro" id="IPR039646">
    <property type="entry name" value="ZNHIT2"/>
</dbReference>
<dbReference type="PANTHER" id="PTHR15555">
    <property type="entry name" value="ZINC FINGER HIT DOMAIN CONTAINING PROTEIN 2 PROTEIN FON -RELATED"/>
    <property type="match status" value="1"/>
</dbReference>
<feature type="region of interest" description="Disordered" evidence="1">
    <location>
        <begin position="121"/>
        <end position="175"/>
    </location>
</feature>
<evidence type="ECO:0000256" key="1">
    <source>
        <dbReference type="SAM" id="MobiDB-lite"/>
    </source>
</evidence>
<evidence type="ECO:0000313" key="2">
    <source>
        <dbReference type="EMBL" id="EJT50032.1"/>
    </source>
</evidence>
<feature type="compositionally biased region" description="Basic and acidic residues" evidence="1">
    <location>
        <begin position="294"/>
        <end position="318"/>
    </location>
</feature>
<sequence>MCPTALWLVSRTPWSHAQCSEPFYKAAVHDAIAQDSEADREEKRKMMEMLQRFEEGADISLDEDDGGLAEALDGVDLADDIDTNELFHLLPSGHRDAFLAALRNPDSSAAKELMEAAMAEGLGEEGEVDSDEPPPPSVLPWWEGISGESEDGEPCAAEPSPVSGPKPRPPPGSQEVRHELVDLAPFLKEGSVVRYESLSAAYGSVWDSIASQSDHPPPPRYLAQLLETTTKLLIPPITVNPPRVALVLGDCQQVLDKLGKRKVAFYDSALGQVKRAEWAKLSSEVSREAEKIKAELEKGTQEKEGRPMLEVKEERGHDPMSGAKIELLD</sequence>
<dbReference type="EMBL" id="ALBS01000139">
    <property type="protein sequence ID" value="EJT50032.1"/>
    <property type="molecule type" value="Genomic_DNA"/>
</dbReference>
<dbReference type="AlphaFoldDB" id="J6F476"/>
<comment type="caution">
    <text evidence="2">The sequence shown here is derived from an EMBL/GenBank/DDBJ whole genome shotgun (WGS) entry which is preliminary data.</text>
</comment>
<dbReference type="RefSeq" id="XP_014181248.1">
    <property type="nucleotide sequence ID" value="XM_014325773.1"/>
</dbReference>
<evidence type="ECO:0000313" key="3">
    <source>
        <dbReference type="Proteomes" id="UP000002748"/>
    </source>
</evidence>
<proteinExistence type="predicted"/>
<feature type="region of interest" description="Disordered" evidence="1">
    <location>
        <begin position="294"/>
        <end position="329"/>
    </location>
</feature>
<dbReference type="VEuPathDB" id="FungiDB:A1Q1_00873"/>
<dbReference type="OrthoDB" id="18412at2759"/>
<organism evidence="2 3">
    <name type="scientific">Trichosporon asahii var. asahii (strain ATCC 90039 / CBS 2479 / JCM 2466 / KCTC 7840 / NBRC 103889/ NCYC 2677 / UAMH 7654)</name>
    <name type="common">Yeast</name>
    <dbReference type="NCBI Taxonomy" id="1186058"/>
    <lineage>
        <taxon>Eukaryota</taxon>
        <taxon>Fungi</taxon>
        <taxon>Dikarya</taxon>
        <taxon>Basidiomycota</taxon>
        <taxon>Agaricomycotina</taxon>
        <taxon>Tremellomycetes</taxon>
        <taxon>Trichosporonales</taxon>
        <taxon>Trichosporonaceae</taxon>
        <taxon>Trichosporon</taxon>
    </lineage>
</organism>
<dbReference type="Proteomes" id="UP000002748">
    <property type="component" value="Unassembled WGS sequence"/>
</dbReference>
<dbReference type="GeneID" id="25984387"/>
<dbReference type="KEGG" id="tasa:A1Q1_00873"/>
<feature type="compositionally biased region" description="Pro residues" evidence="1">
    <location>
        <begin position="162"/>
        <end position="172"/>
    </location>
</feature>